<evidence type="ECO:0000313" key="1">
    <source>
        <dbReference type="EMBL" id="GLI02321.1"/>
    </source>
</evidence>
<proteinExistence type="predicted"/>
<reference evidence="1" key="1">
    <citation type="submission" date="2022-12" db="EMBL/GenBank/DDBJ databases">
        <title>New Phytohabitans aurantiacus sp. RD004123 nov., an actinomycete isolated from soil.</title>
        <authorList>
            <person name="Triningsih D.W."/>
            <person name="Harunari E."/>
            <person name="Igarashi Y."/>
        </authorList>
    </citation>
    <scope>NUCLEOTIDE SEQUENCE</scope>
    <source>
        <strain evidence="1">RD004123</strain>
    </source>
</reference>
<name>A0ABQ5R6Z4_9ACTN</name>
<keyword evidence="2" id="KW-1185">Reference proteome</keyword>
<dbReference type="Proteomes" id="UP001144280">
    <property type="component" value="Unassembled WGS sequence"/>
</dbReference>
<evidence type="ECO:0000313" key="2">
    <source>
        <dbReference type="Proteomes" id="UP001144280"/>
    </source>
</evidence>
<protein>
    <submittedName>
        <fullName evidence="1">Uncharacterized protein</fullName>
    </submittedName>
</protein>
<dbReference type="EMBL" id="BSDI01000058">
    <property type="protein sequence ID" value="GLI02321.1"/>
    <property type="molecule type" value="Genomic_DNA"/>
</dbReference>
<accession>A0ABQ5R6Z4</accession>
<sequence length="126" mass="13805">MPPQAGVEAGEAVAGDASARPFRIPYPGRLLPPGYTIRRRRPCQPCATYKSKARSGVRPQRTPETPVYTMTKHVGAVADRLRAMVLPKTTASAVCKPGCTNTPLRHHPVQVAHCNSIRECWWGTEC</sequence>
<organism evidence="1 2">
    <name type="scientific">Phytohabitans aurantiacus</name>
    <dbReference type="NCBI Taxonomy" id="3016789"/>
    <lineage>
        <taxon>Bacteria</taxon>
        <taxon>Bacillati</taxon>
        <taxon>Actinomycetota</taxon>
        <taxon>Actinomycetes</taxon>
        <taxon>Micromonosporales</taxon>
        <taxon>Micromonosporaceae</taxon>
    </lineage>
</organism>
<comment type="caution">
    <text evidence="1">The sequence shown here is derived from an EMBL/GenBank/DDBJ whole genome shotgun (WGS) entry which is preliminary data.</text>
</comment>
<gene>
    <name evidence="1" type="ORF">Pa4123_75990</name>
</gene>